<evidence type="ECO:0000256" key="1">
    <source>
        <dbReference type="SAM" id="MobiDB-lite"/>
    </source>
</evidence>
<protein>
    <submittedName>
        <fullName evidence="2">Uncharacterized protein</fullName>
    </submittedName>
</protein>
<dbReference type="RefSeq" id="WP_135312896.1">
    <property type="nucleotide sequence ID" value="NZ_CP038439.1"/>
</dbReference>
<sequence length="225" mass="25003">MTSQVAAADLSMRFNNWLNRFSPPRQIANNPQAMQDDADGLLRIILDHTPGEGWQDWYHDAIRRLEAGMTTRAWPAPGEVVKACRAAEAPRPSGALSGAGEAQVIGMMINWLGKFGRQMPGYGNALRTRELIRRGALRDVAEARDRGFALFPDEEQALLEDRRARRAAGETIEQIIGTSEWNRHVRILARIWDCSEFEAHERAGAGPASRDPDLSGNFVGERLSA</sequence>
<dbReference type="AlphaFoldDB" id="A0A4P7HMQ0"/>
<dbReference type="Proteomes" id="UP000296374">
    <property type="component" value="Chromosome"/>
</dbReference>
<reference evidence="3" key="1">
    <citation type="submission" date="2019-03" db="EMBL/GenBank/DDBJ databases">
        <authorList>
            <person name="Li J."/>
        </authorList>
    </citation>
    <scope>NUCLEOTIDE SEQUENCE [LARGE SCALE GENOMIC DNA]</scope>
    <source>
        <strain evidence="3">2251</strain>
    </source>
</reference>
<dbReference type="EMBL" id="CP038439">
    <property type="protein sequence ID" value="QBX34607.1"/>
    <property type="molecule type" value="Genomic_DNA"/>
</dbReference>
<name>A0A4P7HMQ0_9RHOB</name>
<proteinExistence type="predicted"/>
<evidence type="ECO:0000313" key="2">
    <source>
        <dbReference type="EMBL" id="QBX34607.1"/>
    </source>
</evidence>
<dbReference type="KEGG" id="plia:E4191_07695"/>
<evidence type="ECO:0000313" key="3">
    <source>
        <dbReference type="Proteomes" id="UP000296374"/>
    </source>
</evidence>
<accession>A0A4P7HMQ0</accession>
<gene>
    <name evidence="2" type="ORF">E4191_07695</name>
</gene>
<feature type="region of interest" description="Disordered" evidence="1">
    <location>
        <begin position="202"/>
        <end position="225"/>
    </location>
</feature>
<organism evidence="2 3">
    <name type="scientific">Paracoccus liaowanqingii</name>
    <dbReference type="NCBI Taxonomy" id="2560053"/>
    <lineage>
        <taxon>Bacteria</taxon>
        <taxon>Pseudomonadati</taxon>
        <taxon>Pseudomonadota</taxon>
        <taxon>Alphaproteobacteria</taxon>
        <taxon>Rhodobacterales</taxon>
        <taxon>Paracoccaceae</taxon>
        <taxon>Paracoccus</taxon>
    </lineage>
</organism>